<proteinExistence type="predicted"/>
<dbReference type="SUPFAM" id="SSF49899">
    <property type="entry name" value="Concanavalin A-like lectins/glucanases"/>
    <property type="match status" value="1"/>
</dbReference>
<keyword evidence="1" id="KW-0732">Signal</keyword>
<name>A0A1I4X332_9FLAO</name>
<dbReference type="RefSeq" id="WP_091518351.1">
    <property type="nucleotide sequence ID" value="NZ_FOVI01000002.1"/>
</dbReference>
<dbReference type="OrthoDB" id="5726170at2"/>
<evidence type="ECO:0000256" key="1">
    <source>
        <dbReference type="SAM" id="SignalP"/>
    </source>
</evidence>
<protein>
    <recommendedName>
        <fullName evidence="4">Ig-like domain-containing protein</fullName>
    </recommendedName>
</protein>
<dbReference type="GO" id="GO:0005975">
    <property type="term" value="P:carbohydrate metabolic process"/>
    <property type="evidence" value="ECO:0007669"/>
    <property type="project" value="UniProtKB-ARBA"/>
</dbReference>
<dbReference type="EMBL" id="FOVI01000002">
    <property type="protein sequence ID" value="SFN20354.1"/>
    <property type="molecule type" value="Genomic_DNA"/>
</dbReference>
<evidence type="ECO:0000313" key="2">
    <source>
        <dbReference type="EMBL" id="SFN20354.1"/>
    </source>
</evidence>
<evidence type="ECO:0000313" key="3">
    <source>
        <dbReference type="Proteomes" id="UP000199036"/>
    </source>
</evidence>
<dbReference type="AlphaFoldDB" id="A0A1I4X332"/>
<accession>A0A1I4X332</accession>
<feature type="chain" id="PRO_5011687817" description="Ig-like domain-containing protein" evidence="1">
    <location>
        <begin position="25"/>
        <end position="734"/>
    </location>
</feature>
<feature type="signal peptide" evidence="1">
    <location>
        <begin position="1"/>
        <end position="24"/>
    </location>
</feature>
<sequence>MFKFNFKRCISLVIVLFLCQLSNAQFTITDNFRGSGSSDVKVGGSNVANQGEAYFTSGVDDPVNSGWLRITKALGNQRGYAYIDRSFPSTLGLLVDFEYKMWRNASDGNYNGADGLSFFLFDANVPFLLGGYGGSLGYAPNTGGNVSTGVSGGYIGVGLDAYGNFSNANEGRVGGVGVVANAITIRGATTNDPATTNPYLNHVPLGTQTGGLDAVRARNEIDFNTITNTRPTDAQFYRRVQLEVVPNPSGTYRIIVRWKQNINDINFTPLLDFNSNQVPPELLKLGFAASTGGGFNYHEIRNLLITTPNNLRVTKKANKDVVRSVNVGSNENRITYYIEVVNDTDQAYTNATFLDELVDVNGNAIPTSMFTINSVTPSNNFTNTNLNIVTNQNKIQGTVTIAPKTTGLITVVGTLNAIPSYNLLVNKVSVLPAGQDKDFDLANNYANVTTSVIAENVDLLLQKQTIGANCIDVTNGNTYELKVANMGAVAAQYRRTGSSNDNNKNRIVVTKVIPAGFTYNDSATPDGFVTSFTNTSNTARWTKVTQNNTPSTGFTTYIYIARGDTDADKTLAGGGTALPYPIRYTITPPSGTTSYTDTSTVEYRSANGNTAYNGNNLESSYSPPNTANNSISEIIKAVPAQPTIASSTVYYCLGQVEPLSATADTGNTLVWYLNQGGVPSNIPFTPPTAKRGTYKYYVSQSNGVCEGPLKEITVIVRNCKMITNPILINKSRSL</sequence>
<dbReference type="GO" id="GO:0004553">
    <property type="term" value="F:hydrolase activity, hydrolyzing O-glycosyl compounds"/>
    <property type="evidence" value="ECO:0007669"/>
    <property type="project" value="UniProtKB-ARBA"/>
</dbReference>
<evidence type="ECO:0008006" key="4">
    <source>
        <dbReference type="Google" id="ProtNLM"/>
    </source>
</evidence>
<gene>
    <name evidence="2" type="ORF">SAMN05421741_10292</name>
</gene>
<organism evidence="2 3">
    <name type="scientific">Paenimyroides ummariense</name>
    <dbReference type="NCBI Taxonomy" id="913024"/>
    <lineage>
        <taxon>Bacteria</taxon>
        <taxon>Pseudomonadati</taxon>
        <taxon>Bacteroidota</taxon>
        <taxon>Flavobacteriia</taxon>
        <taxon>Flavobacteriales</taxon>
        <taxon>Flavobacteriaceae</taxon>
        <taxon>Paenimyroides</taxon>
    </lineage>
</organism>
<keyword evidence="3" id="KW-1185">Reference proteome</keyword>
<reference evidence="3" key="1">
    <citation type="submission" date="2016-10" db="EMBL/GenBank/DDBJ databases">
        <authorList>
            <person name="Varghese N."/>
            <person name="Submissions S."/>
        </authorList>
    </citation>
    <scope>NUCLEOTIDE SEQUENCE [LARGE SCALE GENOMIC DNA]</scope>
    <source>
        <strain evidence="3">DS-12</strain>
    </source>
</reference>
<dbReference type="Gene3D" id="2.60.120.200">
    <property type="match status" value="1"/>
</dbReference>
<dbReference type="Proteomes" id="UP000199036">
    <property type="component" value="Unassembled WGS sequence"/>
</dbReference>
<dbReference type="STRING" id="913024.SAMN05421741_10292"/>
<dbReference type="InterPro" id="IPR013320">
    <property type="entry name" value="ConA-like_dom_sf"/>
</dbReference>